<reference evidence="2" key="1">
    <citation type="journal article" date="2019" name="Int. J. Syst. Evol. Microbiol.">
        <title>The Global Catalogue of Microorganisms (GCM) 10K type strain sequencing project: providing services to taxonomists for standard genome sequencing and annotation.</title>
        <authorList>
            <consortium name="The Broad Institute Genomics Platform"/>
            <consortium name="The Broad Institute Genome Sequencing Center for Infectious Disease"/>
            <person name="Wu L."/>
            <person name="Ma J."/>
        </authorList>
    </citation>
    <scope>NUCLEOTIDE SEQUENCE [LARGE SCALE GENOMIC DNA]</scope>
    <source>
        <strain evidence="2">NCAIM B.02333</strain>
    </source>
</reference>
<protein>
    <submittedName>
        <fullName evidence="1">DUF885 domain-containing protein</fullName>
    </submittedName>
</protein>
<accession>A0ABV7WII3</accession>
<name>A0ABV7WII3_9MICO</name>
<organism evidence="1 2">
    <name type="scientific">Aquipuribacter hungaricus</name>
    <dbReference type="NCBI Taxonomy" id="545624"/>
    <lineage>
        <taxon>Bacteria</taxon>
        <taxon>Bacillati</taxon>
        <taxon>Actinomycetota</taxon>
        <taxon>Actinomycetes</taxon>
        <taxon>Micrococcales</taxon>
        <taxon>Intrasporangiaceae</taxon>
        <taxon>Aquipuribacter</taxon>
    </lineage>
</organism>
<evidence type="ECO:0000313" key="1">
    <source>
        <dbReference type="EMBL" id="MFC3689305.1"/>
    </source>
</evidence>
<comment type="caution">
    <text evidence="1">The sequence shown here is derived from an EMBL/GenBank/DDBJ whole genome shotgun (WGS) entry which is preliminary data.</text>
</comment>
<keyword evidence="2" id="KW-1185">Reference proteome</keyword>
<gene>
    <name evidence="1" type="ORF">ACFOLH_13230</name>
</gene>
<evidence type="ECO:0000313" key="2">
    <source>
        <dbReference type="Proteomes" id="UP001595685"/>
    </source>
</evidence>
<sequence length="562" mass="61120">MSTDPRRPTAVDALAEELLEAYAALDPEAATITGIAGHDHRLTDHSVAGIAERTALFADVLRRLDALEPADATDVVTADVLRERAGAEIAMAEAGEHAAALDVLASPVQRIREVFDLMPTDDDAAWSTVAERLRAVPEAVEGYLSALRDSAAQGRVAARRQVLVTAVQCDDNVGPAGFFLATATRARTAVLADDSDPLGDDLLAELDEAALGASEAYAGLARALREELLPQAPEEDAVGAERYAVRLRYYLGADVDLRETYEWGVSEVERLVAEGTEVARTLGAATVQEAVEQLDHDPARLVHGAEAFRDWMQAVSDEAVAALGGSHFDVPDAVRTLDCRIAPSTTGVVYYTPPSEDLSRPGAMWWSVPKGMTSFSTWQQRTTVYHEGVPGHHLQIAQTLLRTEELNRYRRVGVWVSGHGEGWALYSEQLMAELGYLDDPGDRLGLIASQLLRSVRVVLDIGVHCGFEPPARAGGGAWTYDSAWAYLTSVVPEPEATLRFELDRYLGHPGQAPSYKVGERTWLELREQAREREGDAFDLTAWHRRALDLGSVGLDTLRRALA</sequence>
<dbReference type="PANTHER" id="PTHR33361">
    <property type="entry name" value="GLR0591 PROTEIN"/>
    <property type="match status" value="1"/>
</dbReference>
<dbReference type="RefSeq" id="WP_340295505.1">
    <property type="nucleotide sequence ID" value="NZ_JBBEOI010000251.1"/>
</dbReference>
<proteinExistence type="predicted"/>
<dbReference type="EMBL" id="JBHRWW010000009">
    <property type="protein sequence ID" value="MFC3689305.1"/>
    <property type="molecule type" value="Genomic_DNA"/>
</dbReference>
<dbReference type="PANTHER" id="PTHR33361:SF2">
    <property type="entry name" value="DUF885 DOMAIN-CONTAINING PROTEIN"/>
    <property type="match status" value="1"/>
</dbReference>
<dbReference type="InterPro" id="IPR010281">
    <property type="entry name" value="DUF885"/>
</dbReference>
<dbReference type="Pfam" id="PF05960">
    <property type="entry name" value="DUF885"/>
    <property type="match status" value="1"/>
</dbReference>
<dbReference type="Proteomes" id="UP001595685">
    <property type="component" value="Unassembled WGS sequence"/>
</dbReference>